<evidence type="ECO:0000256" key="1">
    <source>
        <dbReference type="ARBA" id="ARBA00022723"/>
    </source>
</evidence>
<feature type="compositionally biased region" description="Polar residues" evidence="5">
    <location>
        <begin position="23"/>
        <end position="33"/>
    </location>
</feature>
<accession>A0A7S4MB64</accession>
<organism evidence="7">
    <name type="scientific">Odontella aurita</name>
    <dbReference type="NCBI Taxonomy" id="265563"/>
    <lineage>
        <taxon>Eukaryota</taxon>
        <taxon>Sar</taxon>
        <taxon>Stramenopiles</taxon>
        <taxon>Ochrophyta</taxon>
        <taxon>Bacillariophyta</taxon>
        <taxon>Mediophyceae</taxon>
        <taxon>Biddulphiophycidae</taxon>
        <taxon>Eupodiscales</taxon>
        <taxon>Odontellaceae</taxon>
        <taxon>Odontella</taxon>
    </lineage>
</organism>
<reference evidence="7" key="1">
    <citation type="submission" date="2021-01" db="EMBL/GenBank/DDBJ databases">
        <authorList>
            <person name="Corre E."/>
            <person name="Pelletier E."/>
            <person name="Niang G."/>
            <person name="Scheremetjew M."/>
            <person name="Finn R."/>
            <person name="Kale V."/>
            <person name="Holt S."/>
            <person name="Cochrane G."/>
            <person name="Meng A."/>
            <person name="Brown T."/>
            <person name="Cohen L."/>
        </authorList>
    </citation>
    <scope>NUCLEOTIDE SEQUENCE</scope>
    <source>
        <strain evidence="7">Isolate 1302-5</strain>
    </source>
</reference>
<evidence type="ECO:0000256" key="3">
    <source>
        <dbReference type="ARBA" id="ARBA00022833"/>
    </source>
</evidence>
<protein>
    <recommendedName>
        <fullName evidence="6">RING-type domain-containing protein</fullName>
    </recommendedName>
</protein>
<dbReference type="EMBL" id="HBKQ01006862">
    <property type="protein sequence ID" value="CAE2211129.1"/>
    <property type="molecule type" value="Transcribed_RNA"/>
</dbReference>
<feature type="domain" description="RING-type" evidence="6">
    <location>
        <begin position="143"/>
        <end position="180"/>
    </location>
</feature>
<dbReference type="InterPro" id="IPR027370">
    <property type="entry name" value="Znf-RING_euk"/>
</dbReference>
<evidence type="ECO:0000256" key="2">
    <source>
        <dbReference type="ARBA" id="ARBA00022771"/>
    </source>
</evidence>
<gene>
    <name evidence="7" type="ORF">OAUR00152_LOCUS4581</name>
</gene>
<dbReference type="AlphaFoldDB" id="A0A7S4MB64"/>
<keyword evidence="3" id="KW-0862">Zinc</keyword>
<feature type="region of interest" description="Disordered" evidence="5">
    <location>
        <begin position="14"/>
        <end position="38"/>
    </location>
</feature>
<evidence type="ECO:0000259" key="6">
    <source>
        <dbReference type="PROSITE" id="PS50089"/>
    </source>
</evidence>
<dbReference type="GO" id="GO:0008270">
    <property type="term" value="F:zinc ion binding"/>
    <property type="evidence" value="ECO:0007669"/>
    <property type="project" value="UniProtKB-KW"/>
</dbReference>
<sequence>MRCPLCGNDLLGGRIETSDESGTRMTNASSSGACPSLPTGGANNRVSQDFALSNSNEAVEKLFKSASKMHNVRALRQRWVCPDRDFQHPVDSTECEICERPEQVQGTNLSEKMREQATISDINESTNADVCLAVDDAIESVRCPVCLELFTSPATLPCGHSLCLRHVQRDMRSRSCPVCRAFFTAEQKVELTRNSSLCHNVRAIVMLASRLEDPERDVIREARCKLGIGR</sequence>
<dbReference type="InterPro" id="IPR001841">
    <property type="entry name" value="Znf_RING"/>
</dbReference>
<dbReference type="InterPro" id="IPR051051">
    <property type="entry name" value="E3_ubiq-ligase_TRIM/RNF"/>
</dbReference>
<proteinExistence type="predicted"/>
<dbReference type="InterPro" id="IPR013083">
    <property type="entry name" value="Znf_RING/FYVE/PHD"/>
</dbReference>
<dbReference type="Pfam" id="PF13445">
    <property type="entry name" value="zf-RING_UBOX"/>
    <property type="match status" value="1"/>
</dbReference>
<dbReference type="Gene3D" id="3.30.40.10">
    <property type="entry name" value="Zinc/RING finger domain, C3HC4 (zinc finger)"/>
    <property type="match status" value="1"/>
</dbReference>
<dbReference type="SUPFAM" id="SSF57850">
    <property type="entry name" value="RING/U-box"/>
    <property type="match status" value="1"/>
</dbReference>
<keyword evidence="2 4" id="KW-0863">Zinc-finger</keyword>
<evidence type="ECO:0000256" key="5">
    <source>
        <dbReference type="SAM" id="MobiDB-lite"/>
    </source>
</evidence>
<name>A0A7S4MB64_9STRA</name>
<dbReference type="SMART" id="SM00184">
    <property type="entry name" value="RING"/>
    <property type="match status" value="1"/>
</dbReference>
<dbReference type="PROSITE" id="PS50089">
    <property type="entry name" value="ZF_RING_2"/>
    <property type="match status" value="1"/>
</dbReference>
<dbReference type="PANTHER" id="PTHR25465:SF41">
    <property type="entry name" value="E3 UBIQUITIN-PROTEIN LIGASE RNF135"/>
    <property type="match status" value="1"/>
</dbReference>
<evidence type="ECO:0000313" key="7">
    <source>
        <dbReference type="EMBL" id="CAE2211129.1"/>
    </source>
</evidence>
<evidence type="ECO:0000256" key="4">
    <source>
        <dbReference type="PROSITE-ProRule" id="PRU00175"/>
    </source>
</evidence>
<dbReference type="PANTHER" id="PTHR25465">
    <property type="entry name" value="B-BOX DOMAIN CONTAINING"/>
    <property type="match status" value="1"/>
</dbReference>
<keyword evidence="1" id="KW-0479">Metal-binding</keyword>